<dbReference type="GO" id="GO:0007059">
    <property type="term" value="P:chromosome segregation"/>
    <property type="evidence" value="ECO:0007669"/>
    <property type="project" value="InterPro"/>
</dbReference>
<dbReference type="GO" id="GO:0031262">
    <property type="term" value="C:Ndc80 complex"/>
    <property type="evidence" value="ECO:0007669"/>
    <property type="project" value="InterPro"/>
</dbReference>
<organism evidence="12 13">
    <name type="scientific">Dioscorea zingiberensis</name>
    <dbReference type="NCBI Taxonomy" id="325984"/>
    <lineage>
        <taxon>Eukaryota</taxon>
        <taxon>Viridiplantae</taxon>
        <taxon>Streptophyta</taxon>
        <taxon>Embryophyta</taxon>
        <taxon>Tracheophyta</taxon>
        <taxon>Spermatophyta</taxon>
        <taxon>Magnoliopsida</taxon>
        <taxon>Liliopsida</taxon>
        <taxon>Dioscoreales</taxon>
        <taxon>Dioscoreaceae</taxon>
        <taxon>Dioscorea</taxon>
    </lineage>
</organism>
<keyword evidence="3 9" id="KW-0158">Chromosome</keyword>
<keyword evidence="13" id="KW-1185">Reference proteome</keyword>
<keyword evidence="6" id="KW-0175">Coiled coil</keyword>
<dbReference type="InterPro" id="IPR013255">
    <property type="entry name" value="Spc25_C"/>
</dbReference>
<evidence type="ECO:0000256" key="8">
    <source>
        <dbReference type="ARBA" id="ARBA00023328"/>
    </source>
</evidence>
<evidence type="ECO:0000256" key="2">
    <source>
        <dbReference type="ARBA" id="ARBA00006379"/>
    </source>
</evidence>
<evidence type="ECO:0000256" key="3">
    <source>
        <dbReference type="ARBA" id="ARBA00022454"/>
    </source>
</evidence>
<keyword evidence="4 9" id="KW-0132">Cell division</keyword>
<dbReference type="Gene3D" id="3.30.457.50">
    <property type="entry name" value="Chromosome segregation protein Spc25"/>
    <property type="match status" value="1"/>
</dbReference>
<name>A0A9D5C2E2_9LILI</name>
<evidence type="ECO:0000256" key="4">
    <source>
        <dbReference type="ARBA" id="ARBA00022618"/>
    </source>
</evidence>
<keyword evidence="7 9" id="KW-0131">Cell cycle</keyword>
<dbReference type="InterPro" id="IPR045143">
    <property type="entry name" value="Spc25"/>
</dbReference>
<dbReference type="OrthoDB" id="6353017at2759"/>
<sequence>MQRRMADLRESCASEILHHSDRASLAADSFRRTLLSLRSSASQTLVHREKLGKLKDHLSELEADLEKILAVESLSSAVSRTEELKEIVKDQNVRKDEYATIIRQQLHALTNLEEKCDQEISNRESIEEAVLWYNRVLGFRTEGGEGVKFIFNKIDAKHPEKEYSFTVKLNGDVCDLLHCDPYLDNLDELIKDMNKTNGLFKFVRLMRMKFQAAALNGISPKTTPALCYPDSLSVTVSSPPPVSVDSRSETLGNGDLHYQPKQWWHDSLQRVGQHTNLSPRSVSNLRQSPSFQIKEIN</sequence>
<comment type="subcellular location">
    <subcellularLocation>
        <location evidence="1">Chromosome</location>
        <location evidence="1">Centromere</location>
    </subcellularLocation>
    <subcellularLocation>
        <location evidence="9">Nucleus</location>
    </subcellularLocation>
    <subcellularLocation>
        <location evidence="9">Chromosome</location>
        <location evidence="9">Centromere</location>
        <location evidence="9">Kinetochore</location>
    </subcellularLocation>
</comment>
<protein>
    <recommendedName>
        <fullName evidence="9">Kinetochore protein SPC25</fullName>
    </recommendedName>
</protein>
<evidence type="ECO:0000256" key="9">
    <source>
        <dbReference type="RuleBase" id="RU367150"/>
    </source>
</evidence>
<evidence type="ECO:0000256" key="5">
    <source>
        <dbReference type="ARBA" id="ARBA00022776"/>
    </source>
</evidence>
<feature type="region of interest" description="Disordered" evidence="10">
    <location>
        <begin position="278"/>
        <end position="297"/>
    </location>
</feature>
<dbReference type="GO" id="GO:0005634">
    <property type="term" value="C:nucleus"/>
    <property type="evidence" value="ECO:0007669"/>
    <property type="project" value="UniProtKB-SubCell"/>
</dbReference>
<gene>
    <name evidence="12" type="ORF">J5N97_026282</name>
</gene>
<keyword evidence="9" id="KW-0995">Kinetochore</keyword>
<evidence type="ECO:0000256" key="7">
    <source>
        <dbReference type="ARBA" id="ARBA00023306"/>
    </source>
</evidence>
<dbReference type="Pfam" id="PF08234">
    <property type="entry name" value="Spindle_Spc25"/>
    <property type="match status" value="1"/>
</dbReference>
<dbReference type="PANTHER" id="PTHR14281">
    <property type="entry name" value="KINETOCHORE PROTEIN SPC25-RELATED"/>
    <property type="match status" value="1"/>
</dbReference>
<evidence type="ECO:0000256" key="6">
    <source>
        <dbReference type="ARBA" id="ARBA00023054"/>
    </source>
</evidence>
<reference evidence="12" key="2">
    <citation type="journal article" date="2022" name="Hortic Res">
        <title>The genome of Dioscorea zingiberensis sheds light on the biosynthesis, origin and evolution of the medicinally important diosgenin saponins.</title>
        <authorList>
            <person name="Li Y."/>
            <person name="Tan C."/>
            <person name="Li Z."/>
            <person name="Guo J."/>
            <person name="Li S."/>
            <person name="Chen X."/>
            <person name="Wang C."/>
            <person name="Dai X."/>
            <person name="Yang H."/>
            <person name="Song W."/>
            <person name="Hou L."/>
            <person name="Xu J."/>
            <person name="Tong Z."/>
            <person name="Xu A."/>
            <person name="Yuan X."/>
            <person name="Wang W."/>
            <person name="Yang Q."/>
            <person name="Chen L."/>
            <person name="Sun Z."/>
            <person name="Wang K."/>
            <person name="Pan B."/>
            <person name="Chen J."/>
            <person name="Bao Y."/>
            <person name="Liu F."/>
            <person name="Qi X."/>
            <person name="Gang D.R."/>
            <person name="Wen J."/>
            <person name="Li J."/>
        </authorList>
    </citation>
    <scope>NUCLEOTIDE SEQUENCE</scope>
    <source>
        <strain evidence="12">Dzin_1.0</strain>
    </source>
</reference>
<comment type="subunit">
    <text evidence="9">Component of the NDC80 complex.</text>
</comment>
<dbReference type="Proteomes" id="UP001085076">
    <property type="component" value="Miscellaneous, Linkage group lg08"/>
</dbReference>
<evidence type="ECO:0000313" key="13">
    <source>
        <dbReference type="Proteomes" id="UP001085076"/>
    </source>
</evidence>
<dbReference type="FunFam" id="3.30.457.50:FF:000001">
    <property type="entry name" value="Probable kinetochore protein spc25"/>
    <property type="match status" value="1"/>
</dbReference>
<evidence type="ECO:0000259" key="11">
    <source>
        <dbReference type="Pfam" id="PF08234"/>
    </source>
</evidence>
<feature type="compositionally biased region" description="Polar residues" evidence="10">
    <location>
        <begin position="278"/>
        <end position="291"/>
    </location>
</feature>
<comment type="similarity">
    <text evidence="2 9">Belongs to the SPC25 family.</text>
</comment>
<comment type="function">
    <text evidence="9">Acts as a component of the essential kinetochore-associated NDC80 complex, which is required for chromosome segregation and spindle checkpoint activity.</text>
</comment>
<comment type="caution">
    <text evidence="12">The sequence shown here is derived from an EMBL/GenBank/DDBJ whole genome shotgun (WGS) entry which is preliminary data.</text>
</comment>
<proteinExistence type="inferred from homology"/>
<keyword evidence="5 9" id="KW-0498">Mitosis</keyword>
<dbReference type="GO" id="GO:0051301">
    <property type="term" value="P:cell division"/>
    <property type="evidence" value="ECO:0007669"/>
    <property type="project" value="UniProtKB-UniRule"/>
</dbReference>
<reference evidence="12" key="1">
    <citation type="submission" date="2021-03" db="EMBL/GenBank/DDBJ databases">
        <authorList>
            <person name="Li Z."/>
            <person name="Yang C."/>
        </authorList>
    </citation>
    <scope>NUCLEOTIDE SEQUENCE</scope>
    <source>
        <strain evidence="12">Dzin_1.0</strain>
        <tissue evidence="12">Leaf</tissue>
    </source>
</reference>
<dbReference type="EMBL" id="JAGGNH010000008">
    <property type="protein sequence ID" value="KAJ0965144.1"/>
    <property type="molecule type" value="Genomic_DNA"/>
</dbReference>
<evidence type="ECO:0000256" key="10">
    <source>
        <dbReference type="SAM" id="MobiDB-lite"/>
    </source>
</evidence>
<dbReference type="AlphaFoldDB" id="A0A9D5C2E2"/>
<evidence type="ECO:0000313" key="12">
    <source>
        <dbReference type="EMBL" id="KAJ0965144.1"/>
    </source>
</evidence>
<keyword evidence="8 9" id="KW-0137">Centromere</keyword>
<feature type="domain" description="Chromosome segregation protein Spc25 C-terminal" evidence="11">
    <location>
        <begin position="143"/>
        <end position="211"/>
    </location>
</feature>
<dbReference type="CDD" id="cd23784">
    <property type="entry name" value="RWD_Spc25"/>
    <property type="match status" value="1"/>
</dbReference>
<dbReference type="PANTHER" id="PTHR14281:SF0">
    <property type="entry name" value="KINETOCHORE PROTEIN SPC25"/>
    <property type="match status" value="1"/>
</dbReference>
<accession>A0A9D5C2E2</accession>
<keyword evidence="9" id="KW-0539">Nucleus</keyword>
<evidence type="ECO:0000256" key="1">
    <source>
        <dbReference type="ARBA" id="ARBA00004584"/>
    </source>
</evidence>